<dbReference type="InterPro" id="IPR036388">
    <property type="entry name" value="WH-like_DNA-bd_sf"/>
</dbReference>
<dbReference type="PANTHER" id="PTHR10584">
    <property type="entry name" value="SUGAR KINASE"/>
    <property type="match status" value="1"/>
</dbReference>
<dbReference type="InterPro" id="IPR029056">
    <property type="entry name" value="Ribokinase-like"/>
</dbReference>
<feature type="domain" description="HTH crp-type" evidence="3">
    <location>
        <begin position="10"/>
        <end position="56"/>
    </location>
</feature>
<dbReference type="SMART" id="SM00419">
    <property type="entry name" value="HTH_CRP"/>
    <property type="match status" value="1"/>
</dbReference>
<keyword evidence="2 4" id="KW-0418">Kinase</keyword>
<keyword evidence="5" id="KW-1185">Reference proteome</keyword>
<dbReference type="InterPro" id="IPR012318">
    <property type="entry name" value="HTH_CRP"/>
</dbReference>
<evidence type="ECO:0000259" key="3">
    <source>
        <dbReference type="SMART" id="SM00419"/>
    </source>
</evidence>
<dbReference type="CDD" id="cd01941">
    <property type="entry name" value="YeiC_kinase_like"/>
    <property type="match status" value="1"/>
</dbReference>
<protein>
    <submittedName>
        <fullName evidence="4">Kinase</fullName>
    </submittedName>
</protein>
<evidence type="ECO:0000313" key="4">
    <source>
        <dbReference type="EMBL" id="QAA30600.1"/>
    </source>
</evidence>
<dbReference type="Gene3D" id="1.10.10.10">
    <property type="entry name" value="Winged helix-like DNA-binding domain superfamily/Winged helix DNA-binding domain"/>
    <property type="match status" value="1"/>
</dbReference>
<sequence length="362" mass="39312">MTNREQEILQIIRKNPMISQKELANILGITRSSVAVHITNLIKKGSIVGKGYVVKESQYATVVGGANIDIQGFPSNKLIFKDSNIGTVKHSLGGVGRNIAENMVRLGIATKFLSVVGEDVYGQKVLDEGRSLGLDVKDVMVAQGQSTSSYLSILDETGDMAVAISHMEVMEKLDVNYVLSKKHVLENSAITVVDTNLREDVIRHIANNYKENKLFLDTVSTAKAIKVKEIIGAFHTIKPNKLEAEILSGIKIEDEASLKKAGRYFINAGVNNVFISLGSDGTYYTDGKEDGHIEGKAIKVVNATGAGDAFIAGLVYGELNNLSIKEKAIFGNAAAIMALSHENTINPNITVDNIYKLIEEEF</sequence>
<dbReference type="InterPro" id="IPR036390">
    <property type="entry name" value="WH_DNA-bd_sf"/>
</dbReference>
<dbReference type="AlphaFoldDB" id="A0A3R5UDA5"/>
<dbReference type="InterPro" id="IPR002173">
    <property type="entry name" value="Carboh/pur_kinase_PfkB_CS"/>
</dbReference>
<dbReference type="OrthoDB" id="9806249at2"/>
<dbReference type="GO" id="GO:0003677">
    <property type="term" value="F:DNA binding"/>
    <property type="evidence" value="ECO:0007669"/>
    <property type="project" value="InterPro"/>
</dbReference>
<dbReference type="SUPFAM" id="SSF53613">
    <property type="entry name" value="Ribokinase-like"/>
    <property type="match status" value="1"/>
</dbReference>
<keyword evidence="1" id="KW-0808">Transferase</keyword>
<reference evidence="4 5" key="1">
    <citation type="submission" date="2018-01" db="EMBL/GenBank/DDBJ databases">
        <title>Genome Sequencing and Assembly of Anaerobacter polyendosporus strain CT4.</title>
        <authorList>
            <person name="Tachaapaikoon C."/>
            <person name="Sutheeworapong S."/>
            <person name="Jenjaroenpun P."/>
            <person name="Wongsurawat T."/>
            <person name="Nookeaw I."/>
            <person name="Cheawchanlertfa P."/>
            <person name="Kosugi A."/>
            <person name="Cheevadhanarak S."/>
            <person name="Ratanakhanokchai K."/>
        </authorList>
    </citation>
    <scope>NUCLEOTIDE SEQUENCE [LARGE SCALE GENOMIC DNA]</scope>
    <source>
        <strain evidence="4 5">CT4</strain>
    </source>
</reference>
<dbReference type="SUPFAM" id="SSF46785">
    <property type="entry name" value="Winged helix' DNA-binding domain"/>
    <property type="match status" value="1"/>
</dbReference>
<organism evidence="4 5">
    <name type="scientific">Clostridium manihotivorum</name>
    <dbReference type="NCBI Taxonomy" id="2320868"/>
    <lineage>
        <taxon>Bacteria</taxon>
        <taxon>Bacillati</taxon>
        <taxon>Bacillota</taxon>
        <taxon>Clostridia</taxon>
        <taxon>Eubacteriales</taxon>
        <taxon>Clostridiaceae</taxon>
        <taxon>Clostridium</taxon>
    </lineage>
</organism>
<proteinExistence type="predicted"/>
<dbReference type="RefSeq" id="WP_128211051.1">
    <property type="nucleotide sequence ID" value="NZ_CP025746.1"/>
</dbReference>
<dbReference type="PANTHER" id="PTHR10584:SF166">
    <property type="entry name" value="RIBOKINASE"/>
    <property type="match status" value="1"/>
</dbReference>
<dbReference type="GO" id="GO:0016301">
    <property type="term" value="F:kinase activity"/>
    <property type="evidence" value="ECO:0007669"/>
    <property type="project" value="UniProtKB-KW"/>
</dbReference>
<dbReference type="PROSITE" id="PS00583">
    <property type="entry name" value="PFKB_KINASES_1"/>
    <property type="match status" value="1"/>
</dbReference>
<dbReference type="GO" id="GO:0006355">
    <property type="term" value="P:regulation of DNA-templated transcription"/>
    <property type="evidence" value="ECO:0007669"/>
    <property type="project" value="InterPro"/>
</dbReference>
<evidence type="ECO:0000313" key="5">
    <source>
        <dbReference type="Proteomes" id="UP000286268"/>
    </source>
</evidence>
<name>A0A3R5UDA5_9CLOT</name>
<evidence type="ECO:0000256" key="1">
    <source>
        <dbReference type="ARBA" id="ARBA00022679"/>
    </source>
</evidence>
<dbReference type="Proteomes" id="UP000286268">
    <property type="component" value="Chromosome"/>
</dbReference>
<dbReference type="Pfam" id="PF00294">
    <property type="entry name" value="PfkB"/>
    <property type="match status" value="1"/>
</dbReference>
<accession>A0A3R5UDA5</accession>
<gene>
    <name evidence="4" type="ORF">C1I91_02370</name>
</gene>
<dbReference type="EMBL" id="CP025746">
    <property type="protein sequence ID" value="QAA30600.1"/>
    <property type="molecule type" value="Genomic_DNA"/>
</dbReference>
<dbReference type="KEGG" id="cmah:C1I91_02370"/>
<dbReference type="InterPro" id="IPR011611">
    <property type="entry name" value="PfkB_dom"/>
</dbReference>
<dbReference type="Gene3D" id="3.40.1190.20">
    <property type="match status" value="1"/>
</dbReference>
<dbReference type="Pfam" id="PF13412">
    <property type="entry name" value="HTH_24"/>
    <property type="match status" value="1"/>
</dbReference>
<evidence type="ECO:0000256" key="2">
    <source>
        <dbReference type="ARBA" id="ARBA00022777"/>
    </source>
</evidence>